<reference evidence="1 2" key="1">
    <citation type="submission" date="2019-10" db="EMBL/GenBank/DDBJ databases">
        <title>Description of Paenibacillus terrestris sp. nov.</title>
        <authorList>
            <person name="Carlier A."/>
            <person name="Qi S."/>
        </authorList>
    </citation>
    <scope>NUCLEOTIDE SEQUENCE [LARGE SCALE GENOMIC DNA]</scope>
    <source>
        <strain evidence="1 2">LMG 31458</strain>
    </source>
</reference>
<dbReference type="SUPFAM" id="SSF48230">
    <property type="entry name" value="Chondroitin AC/alginate lyase"/>
    <property type="match status" value="1"/>
</dbReference>
<comment type="caution">
    <text evidence="1">The sequence shown here is derived from an EMBL/GenBank/DDBJ whole genome shotgun (WGS) entry which is preliminary data.</text>
</comment>
<keyword evidence="2" id="KW-1185">Reference proteome</keyword>
<sequence length="607" mass="69453">MNSRLLLEALQAAETDHASLFEEVRTRSVDIRSGMDNPLLSAHRIEIRQLADQFLKQPIEALPFSAFRLFQVNGSRREFEKHYFDRRRRLASLAIAALIEDNAAFIPALEDIIWAICDEYTWCLPAHLNVHDPVAEDEAARHVDLFASETAHALSEICHLFKDRLDPLIVNRARHEVMRRVLNPYMQLKRVFGWETATNNWSAVCAGSIGMAAIYMIQDSRILMPVLNRVFEAMECFLEGFTEEGACLEGLGYWYYGFGYYVYFAELLKQRTGGRVDLLLDEKKARRIAEFPQFCFLQENHVANFSDCVRTSGIQTGLFSRLCQRIEQLHIPSLTYRSNSNDHCGRFATALRDLAWTDYALLEKREGLPLRSEFLQEAEWMVSRCQVGGKLISFAAKGGHNNEPHNHNDIGHFVWVVDGVRWFEDLGAGLYTRQYFGDERYSILCNSSAGHSVPIINGCFQSEGEQYRSQVVEVGIQEGRDRFLLDLRRAYHLPHLHKLERLFDLDKHQGKLTITDSYEFTEPPTSITERFITLYPPEVGKEGGIILSASEGKKLRLVYEARQLNAAIQTVEHLDHSGHSETVYLIDLTSVDTARQQVISVTLEPVL</sequence>
<gene>
    <name evidence="1" type="ORF">GC098_02150</name>
</gene>
<proteinExistence type="predicted"/>
<protein>
    <recommendedName>
        <fullName evidence="3">Heparinase</fullName>
    </recommendedName>
</protein>
<organism evidence="1 2">
    <name type="scientific">Paenibacillus phytorum</name>
    <dbReference type="NCBI Taxonomy" id="2654977"/>
    <lineage>
        <taxon>Bacteria</taxon>
        <taxon>Bacillati</taxon>
        <taxon>Bacillota</taxon>
        <taxon>Bacilli</taxon>
        <taxon>Bacillales</taxon>
        <taxon>Paenibacillaceae</taxon>
        <taxon>Paenibacillus</taxon>
    </lineage>
</organism>
<dbReference type="EMBL" id="WHOA01000009">
    <property type="protein sequence ID" value="NOU70251.1"/>
    <property type="molecule type" value="Genomic_DNA"/>
</dbReference>
<evidence type="ECO:0000313" key="2">
    <source>
        <dbReference type="Proteomes" id="UP000616779"/>
    </source>
</evidence>
<evidence type="ECO:0000313" key="1">
    <source>
        <dbReference type="EMBL" id="NOU70251.1"/>
    </source>
</evidence>
<dbReference type="Proteomes" id="UP000616779">
    <property type="component" value="Unassembled WGS sequence"/>
</dbReference>
<dbReference type="PANTHER" id="PTHR38045:SF1">
    <property type="entry name" value="HEPARINASE II_III-LIKE PROTEIN"/>
    <property type="match status" value="1"/>
</dbReference>
<accession>A0ABX1XQE4</accession>
<dbReference type="PANTHER" id="PTHR38045">
    <property type="entry name" value="CHROMOSOME 1, WHOLE GENOME SHOTGUN SEQUENCE"/>
    <property type="match status" value="1"/>
</dbReference>
<evidence type="ECO:0008006" key="3">
    <source>
        <dbReference type="Google" id="ProtNLM"/>
    </source>
</evidence>
<name>A0ABX1XQE4_9BACL</name>
<dbReference type="RefSeq" id="WP_171640550.1">
    <property type="nucleotide sequence ID" value="NZ_WHOA01000009.1"/>
</dbReference>
<dbReference type="Gene3D" id="1.50.10.100">
    <property type="entry name" value="Chondroitin AC/alginate lyase"/>
    <property type="match status" value="1"/>
</dbReference>
<dbReference type="Gene3D" id="2.70.98.70">
    <property type="match status" value="1"/>
</dbReference>
<dbReference type="InterPro" id="IPR008929">
    <property type="entry name" value="Chondroitin_lyas"/>
</dbReference>